<name>A0A941IYE5_9BACT</name>
<evidence type="ECO:0000313" key="2">
    <source>
        <dbReference type="Proteomes" id="UP000679220"/>
    </source>
</evidence>
<reference evidence="1" key="2">
    <citation type="submission" date="2021-04" db="EMBL/GenBank/DDBJ databases">
        <authorList>
            <person name="Zhang T."/>
            <person name="Zhang Y."/>
            <person name="Lu D."/>
            <person name="Zuo D."/>
            <person name="Du Z."/>
        </authorList>
    </citation>
    <scope>NUCLEOTIDE SEQUENCE</scope>
    <source>
        <strain evidence="1">JR1</strain>
    </source>
</reference>
<proteinExistence type="predicted"/>
<comment type="caution">
    <text evidence="1">The sequence shown here is derived from an EMBL/GenBank/DDBJ whole genome shotgun (WGS) entry which is preliminary data.</text>
</comment>
<dbReference type="Proteomes" id="UP000679220">
    <property type="component" value="Unassembled WGS sequence"/>
</dbReference>
<sequence length="224" mass="26070">MRKIQILFVLFVLILIQFKSLAQETKYIEVISSETFILKPKSFIYQISFGQQMEFMGMNIPMNNDTDIPQASFTDIENMIKSEQFKYIVNDDNDFSISIQTKHPTIEVELDNLKDLKRLYNKLKHEKGISGKIMNVNYESESLSQDEKFNLLYSKALKQAQQLALVSGNTVGQLFNISEIINESDSQMELYKTMMKNMPLGLLGSQNTLNKEIQRQFMFKFELK</sequence>
<protein>
    <recommendedName>
        <fullName evidence="3">DUF541 domain-containing protein</fullName>
    </recommendedName>
</protein>
<organism evidence="1 2">
    <name type="scientific">Carboxylicivirga sediminis</name>
    <dbReference type="NCBI Taxonomy" id="2006564"/>
    <lineage>
        <taxon>Bacteria</taxon>
        <taxon>Pseudomonadati</taxon>
        <taxon>Bacteroidota</taxon>
        <taxon>Bacteroidia</taxon>
        <taxon>Marinilabiliales</taxon>
        <taxon>Marinilabiliaceae</taxon>
        <taxon>Carboxylicivirga</taxon>
    </lineage>
</organism>
<reference evidence="1" key="1">
    <citation type="journal article" date="2018" name="Int. J. Syst. Evol. Microbiol.">
        <title>Carboxylicivirga sediminis sp. nov., isolated from coastal sediment.</title>
        <authorList>
            <person name="Wang F.Q."/>
            <person name="Ren L.H."/>
            <person name="Zou R.J."/>
            <person name="Sun Y.Z."/>
            <person name="Liu X.J."/>
            <person name="Jiang F."/>
            <person name="Liu L.J."/>
        </authorList>
    </citation>
    <scope>NUCLEOTIDE SEQUENCE</scope>
    <source>
        <strain evidence="1">JR1</strain>
    </source>
</reference>
<accession>A0A941IYE5</accession>
<evidence type="ECO:0000313" key="1">
    <source>
        <dbReference type="EMBL" id="MBR8537796.1"/>
    </source>
</evidence>
<dbReference type="EMBL" id="JAGTAR010000040">
    <property type="protein sequence ID" value="MBR8537796.1"/>
    <property type="molecule type" value="Genomic_DNA"/>
</dbReference>
<keyword evidence="2" id="KW-1185">Reference proteome</keyword>
<dbReference type="RefSeq" id="WP_212192820.1">
    <property type="nucleotide sequence ID" value="NZ_JAGTAR010000040.1"/>
</dbReference>
<dbReference type="AlphaFoldDB" id="A0A941IYE5"/>
<gene>
    <name evidence="1" type="ORF">KDU71_19650</name>
</gene>
<evidence type="ECO:0008006" key="3">
    <source>
        <dbReference type="Google" id="ProtNLM"/>
    </source>
</evidence>